<feature type="transmembrane region" description="Helical" evidence="1">
    <location>
        <begin position="12"/>
        <end position="32"/>
    </location>
</feature>
<evidence type="ECO:0008006" key="4">
    <source>
        <dbReference type="Google" id="ProtNLM"/>
    </source>
</evidence>
<dbReference type="RefSeq" id="WP_206645526.1">
    <property type="nucleotide sequence ID" value="NZ_CP071247.1"/>
</dbReference>
<keyword evidence="1" id="KW-0472">Membrane</keyword>
<organism evidence="2 3">
    <name type="scientific">Marinobacter salinisoli</name>
    <dbReference type="NCBI Taxonomy" id="2769486"/>
    <lineage>
        <taxon>Bacteria</taxon>
        <taxon>Pseudomonadati</taxon>
        <taxon>Pseudomonadota</taxon>
        <taxon>Gammaproteobacteria</taxon>
        <taxon>Pseudomonadales</taxon>
        <taxon>Marinobacteraceae</taxon>
        <taxon>Marinobacter</taxon>
    </lineage>
</organism>
<proteinExistence type="predicted"/>
<sequence length="153" mass="16218">MFSRIEIPLAPSVPAGIIASLPWLAISIFLLGVGATRYPWLVAGVPLTLAGAAVVFRKTGLLQGKSAVTSLLLEQGQLYAQLGCGQREPVSPSPASRLGPHLTLLKLSAKDSTVRSYSAILIGSNPCCQGNVPGNEYRRLRVWLRLGQQAPSS</sequence>
<keyword evidence="1" id="KW-0812">Transmembrane</keyword>
<dbReference type="Proteomes" id="UP000663555">
    <property type="component" value="Chromosome"/>
</dbReference>
<reference evidence="2 3" key="1">
    <citation type="submission" date="2021-03" db="EMBL/GenBank/DDBJ databases">
        <title>Genome sequencing of Marinobacter sp. LPB0319.</title>
        <authorList>
            <person name="Kim J."/>
        </authorList>
    </citation>
    <scope>NUCLEOTIDE SEQUENCE [LARGE SCALE GENOMIC DNA]</scope>
    <source>
        <strain evidence="2 3">LPB0319</strain>
    </source>
</reference>
<dbReference type="EMBL" id="CP071247">
    <property type="protein sequence ID" value="QSP96299.1"/>
    <property type="molecule type" value="Genomic_DNA"/>
</dbReference>
<keyword evidence="1" id="KW-1133">Transmembrane helix</keyword>
<evidence type="ECO:0000313" key="2">
    <source>
        <dbReference type="EMBL" id="QSP96299.1"/>
    </source>
</evidence>
<accession>A0ABX7MYA5</accession>
<keyword evidence="3" id="KW-1185">Reference proteome</keyword>
<evidence type="ECO:0000256" key="1">
    <source>
        <dbReference type="SAM" id="Phobius"/>
    </source>
</evidence>
<protein>
    <recommendedName>
        <fullName evidence="4">Toxin CptA</fullName>
    </recommendedName>
</protein>
<evidence type="ECO:0000313" key="3">
    <source>
        <dbReference type="Proteomes" id="UP000663555"/>
    </source>
</evidence>
<feature type="transmembrane region" description="Helical" evidence="1">
    <location>
        <begin position="38"/>
        <end position="56"/>
    </location>
</feature>
<name>A0ABX7MYA5_9GAMM</name>
<gene>
    <name evidence="2" type="ORF">LPB19_07950</name>
</gene>